<dbReference type="RefSeq" id="WP_183513024.1">
    <property type="nucleotide sequence ID" value="NZ_BAABGK010000012.1"/>
</dbReference>
<sequence length="383" mass="39374">MPRSRYLFPALTLSLALAATGCSKPAPEPTPLPPSTSAPAPSRPAVDVSTLDAPLAVLATAIYTGKAPRATEPVKAALADTTVPTSPVKVTAGTGTWNGEKIAVLVSGKDATLAVERGGSWKAVGGWWPGLGVPDTVLGPSRHVVLLGSDAREATGEKVDASRADAIQVIGVDGKGGGGIMGVPRDIWTDVGGGQMAKINAALALHGPEAQQQAVAATTGLDIEGYVLTGFTGFQDIINELGGITVDATMPVRKVPQGVVKVDGYDAFWFSRERKTLPNGDFDRSFNQGTVLAGIGAKAMLEGPAGLPVILGVADKHVQTNLDAEAALTLAAWALRIDPKKVGHQVAPADYGTSADGQSILVPNQLTRALFEDFADGNITPAK</sequence>
<dbReference type="Gene3D" id="3.40.630.190">
    <property type="entry name" value="LCP protein"/>
    <property type="match status" value="1"/>
</dbReference>
<feature type="region of interest" description="Disordered" evidence="2">
    <location>
        <begin position="22"/>
        <end position="46"/>
    </location>
</feature>
<evidence type="ECO:0000256" key="1">
    <source>
        <dbReference type="ARBA" id="ARBA00006068"/>
    </source>
</evidence>
<feature type="chain" id="PRO_5039423249" evidence="3">
    <location>
        <begin position="19"/>
        <end position="383"/>
    </location>
</feature>
<evidence type="ECO:0000256" key="3">
    <source>
        <dbReference type="SAM" id="SignalP"/>
    </source>
</evidence>
<keyword evidence="6" id="KW-1185">Reference proteome</keyword>
<accession>A0A839QM24</accession>
<comment type="caution">
    <text evidence="5">The sequence shown here is derived from an EMBL/GenBank/DDBJ whole genome shotgun (WGS) entry which is preliminary data.</text>
</comment>
<keyword evidence="3" id="KW-0732">Signal</keyword>
<dbReference type="PANTHER" id="PTHR33392">
    <property type="entry name" value="POLYISOPRENYL-TEICHOIC ACID--PEPTIDOGLYCAN TEICHOIC ACID TRANSFERASE TAGU"/>
    <property type="match status" value="1"/>
</dbReference>
<dbReference type="NCBIfam" id="TIGR00350">
    <property type="entry name" value="lytR_cpsA_psr"/>
    <property type="match status" value="1"/>
</dbReference>
<gene>
    <name evidence="5" type="ORF">E9229_003725</name>
</gene>
<dbReference type="PANTHER" id="PTHR33392:SF6">
    <property type="entry name" value="POLYISOPRENYL-TEICHOIC ACID--PEPTIDOGLYCAN TEICHOIC ACID TRANSFERASE TAGU"/>
    <property type="match status" value="1"/>
</dbReference>
<name>A0A839QM24_9MICC</name>
<dbReference type="InterPro" id="IPR004474">
    <property type="entry name" value="LytR_CpsA_psr"/>
</dbReference>
<feature type="domain" description="Cell envelope-related transcriptional attenuator" evidence="4">
    <location>
        <begin position="163"/>
        <end position="297"/>
    </location>
</feature>
<dbReference type="AlphaFoldDB" id="A0A839QM24"/>
<evidence type="ECO:0000313" key="6">
    <source>
        <dbReference type="Proteomes" id="UP000523000"/>
    </source>
</evidence>
<feature type="signal peptide" evidence="3">
    <location>
        <begin position="1"/>
        <end position="18"/>
    </location>
</feature>
<dbReference type="EMBL" id="JACHVS010000002">
    <property type="protein sequence ID" value="MBB2997478.1"/>
    <property type="molecule type" value="Genomic_DNA"/>
</dbReference>
<dbReference type="Pfam" id="PF03816">
    <property type="entry name" value="LytR_cpsA_psr"/>
    <property type="match status" value="1"/>
</dbReference>
<proteinExistence type="inferred from homology"/>
<feature type="compositionally biased region" description="Pro residues" evidence="2">
    <location>
        <begin position="26"/>
        <end position="36"/>
    </location>
</feature>
<organism evidence="5 6">
    <name type="scientific">Paeniglutamicibacter cryotolerans</name>
    <dbReference type="NCBI Taxonomy" id="670079"/>
    <lineage>
        <taxon>Bacteria</taxon>
        <taxon>Bacillati</taxon>
        <taxon>Actinomycetota</taxon>
        <taxon>Actinomycetes</taxon>
        <taxon>Micrococcales</taxon>
        <taxon>Micrococcaceae</taxon>
        <taxon>Paeniglutamicibacter</taxon>
    </lineage>
</organism>
<evidence type="ECO:0000259" key="4">
    <source>
        <dbReference type="Pfam" id="PF03816"/>
    </source>
</evidence>
<dbReference type="Proteomes" id="UP000523000">
    <property type="component" value="Unassembled WGS sequence"/>
</dbReference>
<reference evidence="5 6" key="1">
    <citation type="submission" date="2020-08" db="EMBL/GenBank/DDBJ databases">
        <title>Sequencing the genomes of 1000 actinobacteria strains.</title>
        <authorList>
            <person name="Klenk H.-P."/>
        </authorList>
    </citation>
    <scope>NUCLEOTIDE SEQUENCE [LARGE SCALE GENOMIC DNA]</scope>
    <source>
        <strain evidence="5 6">DSM 22826</strain>
    </source>
</reference>
<evidence type="ECO:0000256" key="2">
    <source>
        <dbReference type="SAM" id="MobiDB-lite"/>
    </source>
</evidence>
<comment type="similarity">
    <text evidence="1">Belongs to the LytR/CpsA/Psr (LCP) family.</text>
</comment>
<evidence type="ECO:0000313" key="5">
    <source>
        <dbReference type="EMBL" id="MBB2997478.1"/>
    </source>
</evidence>
<dbReference type="InterPro" id="IPR050922">
    <property type="entry name" value="LytR/CpsA/Psr_CW_biosynth"/>
</dbReference>
<dbReference type="PROSITE" id="PS51257">
    <property type="entry name" value="PROKAR_LIPOPROTEIN"/>
    <property type="match status" value="1"/>
</dbReference>
<protein>
    <submittedName>
        <fullName evidence="5">LCP family protein required for cell wall assembly</fullName>
    </submittedName>
</protein>